<dbReference type="EMBL" id="NCUW01000030">
    <property type="protein sequence ID" value="ORO75841.1"/>
    <property type="molecule type" value="Genomic_DNA"/>
</dbReference>
<evidence type="ECO:0000256" key="1">
    <source>
        <dbReference type="SAM" id="Phobius"/>
    </source>
</evidence>
<keyword evidence="1" id="KW-0472">Membrane</keyword>
<dbReference type="Proteomes" id="UP000194008">
    <property type="component" value="Unassembled WGS sequence"/>
</dbReference>
<evidence type="ECO:0000256" key="2">
    <source>
        <dbReference type="SAM" id="SignalP"/>
    </source>
</evidence>
<keyword evidence="2" id="KW-0732">Signal</keyword>
<sequence length="161" mass="17956">MKKVQVIFSLLLLCFFLNSGDVRADDGSLEINNQTIHDQGNSPQTTKSKNIPELFLEDSVKKEKQLQKAQQENVHQAQSSLFTGTKDTNSFQSQDKVTRGLFQANYRADEAILTGESTSNTSLPTWLSILGLGIGLLGVTYLGVWLGRKYSKVLRFKKESV</sequence>
<dbReference type="RefSeq" id="WP_084972342.1">
    <property type="nucleotide sequence ID" value="NZ_NCUW01000030.1"/>
</dbReference>
<evidence type="ECO:0000313" key="3">
    <source>
        <dbReference type="EMBL" id="ORO75841.1"/>
    </source>
</evidence>
<dbReference type="AlphaFoldDB" id="A0A1X1IRU9"/>
<feature type="signal peptide" evidence="2">
    <location>
        <begin position="1"/>
        <end position="24"/>
    </location>
</feature>
<feature type="chain" id="PRO_5012100466" evidence="2">
    <location>
        <begin position="25"/>
        <end position="161"/>
    </location>
</feature>
<keyword evidence="1" id="KW-0812">Transmembrane</keyword>
<proteinExistence type="predicted"/>
<reference evidence="3 4" key="1">
    <citation type="journal article" date="2016" name="Eur. J. Clin. Microbiol. Infect. Dis.">
        <title>Whole genome sequencing as a tool for phylogenetic analysis of clinical strains of Mitis group streptococci.</title>
        <authorList>
            <person name="Rasmussen L.H."/>
            <person name="Dargis R."/>
            <person name="Hojholt K."/>
            <person name="Christensen J.J."/>
            <person name="Skovgaard O."/>
            <person name="Justesen U.S."/>
            <person name="Rosenvinge F.S."/>
            <person name="Moser C."/>
            <person name="Lukjancenko O."/>
            <person name="Rasmussen S."/>
            <person name="Nielsen X.C."/>
        </authorList>
    </citation>
    <scope>NUCLEOTIDE SEQUENCE [LARGE SCALE GENOMIC DNA]</scope>
    <source>
        <strain evidence="3 4">Y_5914_11</strain>
    </source>
</reference>
<evidence type="ECO:0000313" key="4">
    <source>
        <dbReference type="Proteomes" id="UP000194008"/>
    </source>
</evidence>
<gene>
    <name evidence="3" type="ORF">B7709_07835</name>
</gene>
<accession>A0A1X1IRU9</accession>
<name>A0A1X1IRU9_STROR</name>
<keyword evidence="1" id="KW-1133">Transmembrane helix</keyword>
<feature type="transmembrane region" description="Helical" evidence="1">
    <location>
        <begin position="126"/>
        <end position="147"/>
    </location>
</feature>
<comment type="caution">
    <text evidence="3">The sequence shown here is derived from an EMBL/GenBank/DDBJ whole genome shotgun (WGS) entry which is preliminary data.</text>
</comment>
<organism evidence="3 4">
    <name type="scientific">Streptococcus oralis subsp. dentisani</name>
    <dbReference type="NCBI Taxonomy" id="1458253"/>
    <lineage>
        <taxon>Bacteria</taxon>
        <taxon>Bacillati</taxon>
        <taxon>Bacillota</taxon>
        <taxon>Bacilli</taxon>
        <taxon>Lactobacillales</taxon>
        <taxon>Streptococcaceae</taxon>
        <taxon>Streptococcus</taxon>
    </lineage>
</organism>
<protein>
    <submittedName>
        <fullName evidence="3">Type VII secretion protein</fullName>
    </submittedName>
</protein>